<keyword evidence="4" id="KW-1185">Reference proteome</keyword>
<evidence type="ECO:0000256" key="2">
    <source>
        <dbReference type="SAM" id="MobiDB-lite"/>
    </source>
</evidence>
<protein>
    <submittedName>
        <fullName evidence="3">Uncharacterized protein</fullName>
    </submittedName>
</protein>
<feature type="region of interest" description="Disordered" evidence="2">
    <location>
        <begin position="231"/>
        <end position="309"/>
    </location>
</feature>
<reference evidence="3 4" key="1">
    <citation type="journal article" date="2019" name="Int. J. Syst. Evol. Microbiol.">
        <title>The Global Catalogue of Microorganisms (GCM) 10K type strain sequencing project: providing services to taxonomists for standard genome sequencing and annotation.</title>
        <authorList>
            <consortium name="The Broad Institute Genomics Platform"/>
            <consortium name="The Broad Institute Genome Sequencing Center for Infectious Disease"/>
            <person name="Wu L."/>
            <person name="Ma J."/>
        </authorList>
    </citation>
    <scope>NUCLEOTIDE SEQUENCE [LARGE SCALE GENOMIC DNA]</scope>
    <source>
        <strain evidence="3 4">JCM 14718</strain>
    </source>
</reference>
<evidence type="ECO:0000313" key="4">
    <source>
        <dbReference type="Proteomes" id="UP001500618"/>
    </source>
</evidence>
<dbReference type="EMBL" id="BAAANY010000001">
    <property type="protein sequence ID" value="GAA1656124.1"/>
    <property type="molecule type" value="Genomic_DNA"/>
</dbReference>
<name>A0ABN2FR43_9ACTN</name>
<dbReference type="Proteomes" id="UP001500618">
    <property type="component" value="Unassembled WGS sequence"/>
</dbReference>
<keyword evidence="1" id="KW-0175">Coiled coil</keyword>
<organism evidence="3 4">
    <name type="scientific">Fodinicola feengrottensis</name>
    <dbReference type="NCBI Taxonomy" id="435914"/>
    <lineage>
        <taxon>Bacteria</taxon>
        <taxon>Bacillati</taxon>
        <taxon>Actinomycetota</taxon>
        <taxon>Actinomycetes</taxon>
        <taxon>Mycobacteriales</taxon>
        <taxon>Fodinicola</taxon>
    </lineage>
</organism>
<sequence length="309" mass="33506">MTEAGAKASFQAEDRINRGKAFWDVPIRLTAGLATMAAAMALTKYGGALEVGGHTLAQYADALVARIPGMAGGAEIMAAVDYLKTGVQATVAAVAAGYVGDRYKAGRKALDQQTANEKTADKTQELRDRGIDVDTNQYEQIHSLKAENQDLRGQIAEMRELQANVDRYLQSVHIRLAGTDQHLAATDQQLVGVENHLVGHDQAFQGAYASHVVTNERIDTANQRIDELASRPVAPPVVEPQPRHAAVPDPNLLLSHEDGQRGQTALDRAKQSRTHAIKTRPNPEPYEQPSGWDQGLPAAPPHRSNRPKQ</sequence>
<gene>
    <name evidence="3" type="ORF">GCM10009765_01720</name>
</gene>
<proteinExistence type="predicted"/>
<evidence type="ECO:0000256" key="1">
    <source>
        <dbReference type="SAM" id="Coils"/>
    </source>
</evidence>
<feature type="coiled-coil region" evidence="1">
    <location>
        <begin position="141"/>
        <end position="171"/>
    </location>
</feature>
<comment type="caution">
    <text evidence="3">The sequence shown here is derived from an EMBL/GenBank/DDBJ whole genome shotgun (WGS) entry which is preliminary data.</text>
</comment>
<evidence type="ECO:0000313" key="3">
    <source>
        <dbReference type="EMBL" id="GAA1656124.1"/>
    </source>
</evidence>
<accession>A0ABN2FR43</accession>